<sequence>MRYGTPDFALFLAVQASYQEATNVTKSCGEYFTGQCSIQAYFVAHSSTKW</sequence>
<dbReference type="Proteomes" id="UP001295420">
    <property type="component" value="Unassembled WGS sequence"/>
</dbReference>
<proteinExistence type="predicted"/>
<gene>
    <name evidence="1" type="ORF">THF1D04_60011</name>
</gene>
<evidence type="ECO:0000313" key="1">
    <source>
        <dbReference type="EMBL" id="CAH1539474.1"/>
    </source>
</evidence>
<evidence type="ECO:0000313" key="2">
    <source>
        <dbReference type="Proteomes" id="UP001295420"/>
    </source>
</evidence>
<name>A0AAU9QBP7_9VIBR</name>
<dbReference type="AlphaFoldDB" id="A0AAU9QBP7"/>
<dbReference type="EMBL" id="CAKMTQ010000056">
    <property type="protein sequence ID" value="CAH1539474.1"/>
    <property type="molecule type" value="Genomic_DNA"/>
</dbReference>
<reference evidence="1" key="1">
    <citation type="submission" date="2022-01" db="EMBL/GenBank/DDBJ databases">
        <authorList>
            <person name="Lagorce A."/>
        </authorList>
    </citation>
    <scope>NUCLEOTIDE SEQUENCE</scope>
    <source>
        <strain evidence="1">Th15_F1_D04</strain>
    </source>
</reference>
<protein>
    <recommendedName>
        <fullName evidence="3">DUF3265 domain-containing protein</fullName>
    </recommendedName>
</protein>
<comment type="caution">
    <text evidence="1">The sequence shown here is derived from an EMBL/GenBank/DDBJ whole genome shotgun (WGS) entry which is preliminary data.</text>
</comment>
<organism evidence="1 2">
    <name type="scientific">Vibrio owensii</name>
    <dbReference type="NCBI Taxonomy" id="696485"/>
    <lineage>
        <taxon>Bacteria</taxon>
        <taxon>Pseudomonadati</taxon>
        <taxon>Pseudomonadota</taxon>
        <taxon>Gammaproteobacteria</taxon>
        <taxon>Vibrionales</taxon>
        <taxon>Vibrionaceae</taxon>
        <taxon>Vibrio</taxon>
    </lineage>
</organism>
<accession>A0AAU9QBP7</accession>
<evidence type="ECO:0008006" key="3">
    <source>
        <dbReference type="Google" id="ProtNLM"/>
    </source>
</evidence>